<evidence type="ECO:0000256" key="2">
    <source>
        <dbReference type="ARBA" id="ARBA00022448"/>
    </source>
</evidence>
<evidence type="ECO:0000256" key="4">
    <source>
        <dbReference type="ARBA" id="ARBA00022673"/>
    </source>
</evidence>
<proteinExistence type="predicted"/>
<accession>A0ABP0LQH3</accession>
<comment type="caution">
    <text evidence="16">The sequence shown here is derived from an EMBL/GenBank/DDBJ whole genome shotgun (WGS) entry which is preliminary data.</text>
</comment>
<evidence type="ECO:0000259" key="15">
    <source>
        <dbReference type="Pfam" id="PF00520"/>
    </source>
</evidence>
<dbReference type="PANTHER" id="PTHR45628">
    <property type="entry name" value="VOLTAGE-DEPENDENT CALCIUM CHANNEL TYPE A SUBUNIT ALPHA-1"/>
    <property type="match status" value="1"/>
</dbReference>
<evidence type="ECO:0000313" key="17">
    <source>
        <dbReference type="Proteomes" id="UP001642484"/>
    </source>
</evidence>
<dbReference type="Gene3D" id="1.20.120.350">
    <property type="entry name" value="Voltage-gated potassium channels. Chain C"/>
    <property type="match status" value="1"/>
</dbReference>
<evidence type="ECO:0000256" key="11">
    <source>
        <dbReference type="ARBA" id="ARBA00023180"/>
    </source>
</evidence>
<dbReference type="InterPro" id="IPR050599">
    <property type="entry name" value="VDCC_alpha-1_subunit"/>
</dbReference>
<evidence type="ECO:0000256" key="3">
    <source>
        <dbReference type="ARBA" id="ARBA00022568"/>
    </source>
</evidence>
<feature type="transmembrane region" description="Helical" evidence="14">
    <location>
        <begin position="406"/>
        <end position="432"/>
    </location>
</feature>
<dbReference type="Proteomes" id="UP001642484">
    <property type="component" value="Unassembled WGS sequence"/>
</dbReference>
<keyword evidence="10 14" id="KW-0472">Membrane</keyword>
<keyword evidence="11" id="KW-0325">Glycoprotein</keyword>
<comment type="subcellular location">
    <subcellularLocation>
        <location evidence="1">Membrane</location>
        <topology evidence="1">Multi-pass membrane protein</topology>
    </subcellularLocation>
</comment>
<keyword evidence="9" id="KW-0406">Ion transport</keyword>
<evidence type="ECO:0000256" key="6">
    <source>
        <dbReference type="ARBA" id="ARBA00022837"/>
    </source>
</evidence>
<keyword evidence="8 14" id="KW-1133">Transmembrane helix</keyword>
<gene>
    <name evidence="16" type="ORF">CCMP2556_LOCUS22213</name>
</gene>
<protein>
    <recommendedName>
        <fullName evidence="15">Ion transport domain-containing protein</fullName>
    </recommendedName>
</protein>
<dbReference type="SUPFAM" id="SSF81324">
    <property type="entry name" value="Voltage-gated potassium channels"/>
    <property type="match status" value="1"/>
</dbReference>
<evidence type="ECO:0000256" key="14">
    <source>
        <dbReference type="SAM" id="Phobius"/>
    </source>
</evidence>
<keyword evidence="2" id="KW-0813">Transport</keyword>
<feature type="transmembrane region" description="Helical" evidence="14">
    <location>
        <begin position="185"/>
        <end position="207"/>
    </location>
</feature>
<keyword evidence="5 14" id="KW-0812">Transmembrane</keyword>
<feature type="transmembrane region" description="Helical" evidence="14">
    <location>
        <begin position="227"/>
        <end position="249"/>
    </location>
</feature>
<dbReference type="Pfam" id="PF00520">
    <property type="entry name" value="Ion_trans"/>
    <property type="match status" value="1"/>
</dbReference>
<feature type="region of interest" description="Disordered" evidence="13">
    <location>
        <begin position="59"/>
        <end position="84"/>
    </location>
</feature>
<keyword evidence="12" id="KW-0407">Ion channel</keyword>
<dbReference type="Gene3D" id="1.10.287.70">
    <property type="match status" value="1"/>
</dbReference>
<dbReference type="InterPro" id="IPR027359">
    <property type="entry name" value="Volt_channel_dom_sf"/>
</dbReference>
<keyword evidence="17" id="KW-1185">Reference proteome</keyword>
<evidence type="ECO:0000256" key="5">
    <source>
        <dbReference type="ARBA" id="ARBA00022692"/>
    </source>
</evidence>
<organism evidence="16 17">
    <name type="scientific">Durusdinium trenchii</name>
    <dbReference type="NCBI Taxonomy" id="1381693"/>
    <lineage>
        <taxon>Eukaryota</taxon>
        <taxon>Sar</taxon>
        <taxon>Alveolata</taxon>
        <taxon>Dinophyceae</taxon>
        <taxon>Suessiales</taxon>
        <taxon>Symbiodiniaceae</taxon>
        <taxon>Durusdinium</taxon>
    </lineage>
</organism>
<keyword evidence="3" id="KW-0109">Calcium transport</keyword>
<evidence type="ECO:0000256" key="1">
    <source>
        <dbReference type="ARBA" id="ARBA00004141"/>
    </source>
</evidence>
<dbReference type="EMBL" id="CAXAMN010013669">
    <property type="protein sequence ID" value="CAK9041446.1"/>
    <property type="molecule type" value="Genomic_DNA"/>
</dbReference>
<evidence type="ECO:0000256" key="7">
    <source>
        <dbReference type="ARBA" id="ARBA00022882"/>
    </source>
</evidence>
<evidence type="ECO:0000256" key="13">
    <source>
        <dbReference type="SAM" id="MobiDB-lite"/>
    </source>
</evidence>
<feature type="domain" description="Ion transport" evidence="15">
    <location>
        <begin position="223"/>
        <end position="437"/>
    </location>
</feature>
<feature type="compositionally biased region" description="Low complexity" evidence="13">
    <location>
        <begin position="59"/>
        <end position="71"/>
    </location>
</feature>
<evidence type="ECO:0000256" key="8">
    <source>
        <dbReference type="ARBA" id="ARBA00022989"/>
    </source>
</evidence>
<keyword evidence="4" id="KW-0107">Calcium channel</keyword>
<keyword evidence="7" id="KW-0851">Voltage-gated channel</keyword>
<name>A0ABP0LQH3_9DINO</name>
<evidence type="ECO:0000256" key="12">
    <source>
        <dbReference type="ARBA" id="ARBA00023303"/>
    </source>
</evidence>
<keyword evidence="6" id="KW-0106">Calcium</keyword>
<dbReference type="InterPro" id="IPR005821">
    <property type="entry name" value="Ion_trans_dom"/>
</dbReference>
<evidence type="ECO:0000256" key="9">
    <source>
        <dbReference type="ARBA" id="ARBA00023065"/>
    </source>
</evidence>
<sequence length="485" mass="54889">MRLGVRSGMITGKDLHDAAVALGLTRFSLQDVNTLVNKLADFVDLELEHRDTKARVARVARTSNTATTRRSGMGSTREHGTNIGGDLKSLKPQWKWPDDANEVGFWRSRTPAENPARQWNVVPFRALVLAFVLDADARKIFGSSAEHFWAMKEILLASDTNRLVAELTFVRINDLAAPQTARDPFLFLEPFVAIMITINAVLLGGTREWHCGAILGAEDEALQEWPGWPWIELGFTAFMFCEAFIRLWILGQQEYFCGIESNWNYFDLFLLVTSIVDVCMTLITDASAESPTQLLRAFRLARLTRMFKVFRLKFIKELQLMVKGLLGGLRTLVCAFALLFVVLYIIAVFATFTIGRAPDLDGNLQILFRSVPSTMFTAFRCYSGECITEEGFPVALLLSENDQFGMIFVLLYVAGYMLVTMGIYNVILAVYVDITMKAARENEARTSEQHERESIRVAKFKMADEARRRDMDNDEEEDTTIQIFV</sequence>
<reference evidence="16 17" key="1">
    <citation type="submission" date="2024-02" db="EMBL/GenBank/DDBJ databases">
        <authorList>
            <person name="Chen Y."/>
            <person name="Shah S."/>
            <person name="Dougan E. K."/>
            <person name="Thang M."/>
            <person name="Chan C."/>
        </authorList>
    </citation>
    <scope>NUCLEOTIDE SEQUENCE [LARGE SCALE GENOMIC DNA]</scope>
</reference>
<evidence type="ECO:0000256" key="10">
    <source>
        <dbReference type="ARBA" id="ARBA00023136"/>
    </source>
</evidence>
<dbReference type="PANTHER" id="PTHR45628:SF7">
    <property type="entry name" value="VOLTAGE-DEPENDENT CALCIUM CHANNEL TYPE A SUBUNIT ALPHA-1"/>
    <property type="match status" value="1"/>
</dbReference>
<evidence type="ECO:0000313" key="16">
    <source>
        <dbReference type="EMBL" id="CAK9041446.1"/>
    </source>
</evidence>
<feature type="transmembrane region" description="Helical" evidence="14">
    <location>
        <begin position="331"/>
        <end position="354"/>
    </location>
</feature>